<feature type="transmembrane region" description="Helical" evidence="8">
    <location>
        <begin position="254"/>
        <end position="272"/>
    </location>
</feature>
<gene>
    <name evidence="10" type="primary">eccD5</name>
    <name evidence="10" type="ORF">SRB5_63830</name>
</gene>
<comment type="caution">
    <text evidence="10">The sequence shown here is derived from an EMBL/GenBank/DDBJ whole genome shotgun (WGS) entry which is preliminary data.</text>
</comment>
<feature type="transmembrane region" description="Helical" evidence="8">
    <location>
        <begin position="373"/>
        <end position="392"/>
    </location>
</feature>
<dbReference type="AlphaFoldDB" id="A0A7K0CRS0"/>
<comment type="similarity">
    <text evidence="2">Belongs to the EccD/Snm4 family.</text>
</comment>
<feature type="transmembrane region" description="Helical" evidence="8">
    <location>
        <begin position="279"/>
        <end position="299"/>
    </location>
</feature>
<dbReference type="InterPro" id="IPR006707">
    <property type="entry name" value="T7SS_EccD"/>
</dbReference>
<dbReference type="Gene3D" id="3.10.20.90">
    <property type="entry name" value="Phosphatidylinositol 3-kinase Catalytic Subunit, Chain A, domain 1"/>
    <property type="match status" value="1"/>
</dbReference>
<dbReference type="GO" id="GO:0005886">
    <property type="term" value="C:plasma membrane"/>
    <property type="evidence" value="ECO:0007669"/>
    <property type="project" value="UniProtKB-SubCell"/>
</dbReference>
<evidence type="ECO:0000256" key="8">
    <source>
        <dbReference type="SAM" id="Phobius"/>
    </source>
</evidence>
<dbReference type="PIRSF" id="PIRSF017804">
    <property type="entry name" value="Secretion_EccD1"/>
    <property type="match status" value="1"/>
</dbReference>
<protein>
    <submittedName>
        <fullName evidence="10">ESX-5 secretion system protein EccD5</fullName>
    </submittedName>
</protein>
<evidence type="ECO:0000256" key="5">
    <source>
        <dbReference type="ARBA" id="ARBA00022989"/>
    </source>
</evidence>
<dbReference type="OrthoDB" id="4775372at2"/>
<reference evidence="10 11" key="1">
    <citation type="submission" date="2019-10" db="EMBL/GenBank/DDBJ databases">
        <title>Streptomyces smaragdinus sp. nov. and Streptomyces fabii sp. nov., isolated from the gut of fungus growing-termite Macrotermes natalensis.</title>
        <authorList>
            <person name="Schwitalla J."/>
            <person name="Benndorf R."/>
            <person name="Martin K."/>
            <person name="De Beer W."/>
            <person name="Kaster A.-K."/>
            <person name="Vollmers J."/>
            <person name="Poulsen M."/>
            <person name="Beemelmanns C."/>
        </authorList>
    </citation>
    <scope>NUCLEOTIDE SEQUENCE [LARGE SCALE GENOMIC DNA]</scope>
    <source>
        <strain evidence="10 11">RB5</strain>
    </source>
</reference>
<evidence type="ECO:0000256" key="6">
    <source>
        <dbReference type="ARBA" id="ARBA00023136"/>
    </source>
</evidence>
<proteinExistence type="inferred from homology"/>
<dbReference type="Pfam" id="PF19053">
    <property type="entry name" value="EccD"/>
    <property type="match status" value="1"/>
</dbReference>
<dbReference type="NCBIfam" id="TIGR03920">
    <property type="entry name" value="T7SS_EccD"/>
    <property type="match status" value="1"/>
</dbReference>
<evidence type="ECO:0000313" key="10">
    <source>
        <dbReference type="EMBL" id="MQY16187.1"/>
    </source>
</evidence>
<accession>A0A7K0CRS0</accession>
<comment type="subcellular location">
    <subcellularLocation>
        <location evidence="1">Cell membrane</location>
        <topology evidence="1">Multi-pass membrane protein</topology>
    </subcellularLocation>
</comment>
<feature type="transmembrane region" description="Helical" evidence="8">
    <location>
        <begin position="466"/>
        <end position="487"/>
    </location>
</feature>
<dbReference type="Pfam" id="PF08817">
    <property type="entry name" value="YukD"/>
    <property type="match status" value="1"/>
</dbReference>
<keyword evidence="5 8" id="KW-1133">Transmembrane helix</keyword>
<name>A0A7K0CRS0_9ACTN</name>
<keyword evidence="3" id="KW-1003">Cell membrane</keyword>
<evidence type="ECO:0000256" key="4">
    <source>
        <dbReference type="ARBA" id="ARBA00022692"/>
    </source>
</evidence>
<keyword evidence="11" id="KW-1185">Reference proteome</keyword>
<feature type="transmembrane region" description="Helical" evidence="8">
    <location>
        <begin position="424"/>
        <end position="446"/>
    </location>
</feature>
<evidence type="ECO:0000313" key="11">
    <source>
        <dbReference type="Proteomes" id="UP000466345"/>
    </source>
</evidence>
<feature type="transmembrane region" description="Helical" evidence="8">
    <location>
        <begin position="164"/>
        <end position="184"/>
    </location>
</feature>
<keyword evidence="6 8" id="KW-0472">Membrane</keyword>
<feature type="transmembrane region" description="Helical" evidence="8">
    <location>
        <begin position="223"/>
        <end position="242"/>
    </location>
</feature>
<dbReference type="InterPro" id="IPR044049">
    <property type="entry name" value="EccD_transm"/>
</dbReference>
<keyword evidence="4 8" id="KW-0812">Transmembrane</keyword>
<feature type="domain" description="EccD-like transmembrane" evidence="9">
    <location>
        <begin position="162"/>
        <end position="528"/>
    </location>
</feature>
<evidence type="ECO:0000256" key="3">
    <source>
        <dbReference type="ARBA" id="ARBA00022475"/>
    </source>
</evidence>
<sequence length="530" mass="54262">MVGARRTGGHGEGERQVSTAISGVTARAGGPASPGRSAYSRGGSHTTASATGFVRVTIVAPDSRIDVALPEDIPVADIYPEILRLSGQTPEAGGPVGYHLVRRDGSVLDSSRTFGSQRILDGDVLALRPFSESLPPAVFDDVSDAVASAVAKDRTMWSDGLMRTAGLIGGGVVLVLMGFVLWFAEPTHDMHSLPGILAAVAGVLLVAIAGVRARVYGDRASAVALGLGAMPLMMIAGSGLIAPTAGHGIGRLQFLLGCVAVLLAAAVLIALSPTGDGPFVAVAFAATTGTLVTFIGTRADLAPTEAAALCAPFALGAIAFLPGLSTRFARLPIGYATPRSAASYDADPDAVPETEGAMDAERIAVQARRGHELLVGLVGGCATVSVGAAAVLGFSSDGWAQLLALATGLSLLLRAHLFRYTSQVTCMLVAGLGSLVLLGVGMALRAPMDLMIKYVQGDTTGLDIRTVWLTAVFALAAAVIVAIGLIVPRSGVTPFWGRFMEIFESLALLSLLPLTLAVLDAYSAVRSLTS</sequence>
<dbReference type="Proteomes" id="UP000466345">
    <property type="component" value="Unassembled WGS sequence"/>
</dbReference>
<dbReference type="InterPro" id="IPR024962">
    <property type="entry name" value="YukD-like"/>
</dbReference>
<evidence type="ECO:0000256" key="2">
    <source>
        <dbReference type="ARBA" id="ARBA00006162"/>
    </source>
</evidence>
<feature type="transmembrane region" description="Helical" evidence="8">
    <location>
        <begin position="398"/>
        <end position="417"/>
    </location>
</feature>
<feature type="transmembrane region" description="Helical" evidence="8">
    <location>
        <begin position="305"/>
        <end position="324"/>
    </location>
</feature>
<feature type="transmembrane region" description="Helical" evidence="8">
    <location>
        <begin position="499"/>
        <end position="519"/>
    </location>
</feature>
<dbReference type="EMBL" id="WEGJ01000047">
    <property type="protein sequence ID" value="MQY16187.1"/>
    <property type="molecule type" value="Genomic_DNA"/>
</dbReference>
<evidence type="ECO:0000259" key="9">
    <source>
        <dbReference type="Pfam" id="PF19053"/>
    </source>
</evidence>
<evidence type="ECO:0000256" key="1">
    <source>
        <dbReference type="ARBA" id="ARBA00004651"/>
    </source>
</evidence>
<feature type="transmembrane region" description="Helical" evidence="8">
    <location>
        <begin position="190"/>
        <end position="211"/>
    </location>
</feature>
<organism evidence="10 11">
    <name type="scientific">Streptomyces smaragdinus</name>
    <dbReference type="NCBI Taxonomy" id="2585196"/>
    <lineage>
        <taxon>Bacteria</taxon>
        <taxon>Bacillati</taxon>
        <taxon>Actinomycetota</taxon>
        <taxon>Actinomycetes</taxon>
        <taxon>Kitasatosporales</taxon>
        <taxon>Streptomycetaceae</taxon>
        <taxon>Streptomyces</taxon>
    </lineage>
</organism>
<evidence type="ECO:0000256" key="7">
    <source>
        <dbReference type="SAM" id="MobiDB-lite"/>
    </source>
</evidence>
<dbReference type="RefSeq" id="WP_153456974.1">
    <property type="nucleotide sequence ID" value="NZ_WEGJ01000047.1"/>
</dbReference>
<feature type="region of interest" description="Disordered" evidence="7">
    <location>
        <begin position="21"/>
        <end position="46"/>
    </location>
</feature>